<protein>
    <submittedName>
        <fullName evidence="1">Uncharacterized protein</fullName>
    </submittedName>
</protein>
<comment type="caution">
    <text evidence="1">The sequence shown here is derived from an EMBL/GenBank/DDBJ whole genome shotgun (WGS) entry which is preliminary data.</text>
</comment>
<accession>A0ACC3ABJ3</accession>
<dbReference type="EMBL" id="JAPDRQ010000045">
    <property type="protein sequence ID" value="KAJ9658996.1"/>
    <property type="molecule type" value="Genomic_DNA"/>
</dbReference>
<reference evidence="1" key="1">
    <citation type="submission" date="2022-10" db="EMBL/GenBank/DDBJ databases">
        <title>Culturing micro-colonial fungi from biological soil crusts in the Mojave desert and describing Neophaeococcomyces mojavensis, and introducing the new genera and species Taxawa tesnikishii.</title>
        <authorList>
            <person name="Kurbessoian T."/>
            <person name="Stajich J.E."/>
        </authorList>
    </citation>
    <scope>NUCLEOTIDE SEQUENCE</scope>
    <source>
        <strain evidence="1">JES_112</strain>
    </source>
</reference>
<sequence>MRPRGPPKYARRFLVTRVDILLGLSTNHCELVEALEEKIAKCRNALSLTDPAIDRASLISEKGKRVAGTCEWIRQDEKYRSWRRGETQLLWICGGPGKGKTMLSIFLTEELEKDAQAIYYFCSGEDEEHSSAAAILRGLLWQITAKRPELTKHLLEQFDTPEKSQTAVASPETLWSLFVKLLQDPQFNTVFCVLDGLDECDENSRRWLVRKLVDFFSPDDGGSSTATWNLVVVSRPIPGFRPTARVNLDPDNDKQVSNDINSFVSARVQEFSGLDGFNGEFQEDLQRTLLERAEGTFLWVGLVMDEMRDRSTCTEILDTVRSLPRGLPAIYSRMLLRIQRDQRSISARILRWVTVAVRPLTLPELAAAVGLRSPTPASRDQAIRDQVTLCGLFLKVQVQDQAVGLVHQSARKVQDQVVGLVHQSARDYFLRKEADSDAELEAFRIKPEEAHREVAETCLNCIGHSRLRDAPLDFEKTNDALGSQHDPLLEYAVFHWPEHARSASTLAEQLLQHPSLFFEEESRLRANWCQAYAERDWRFSGSQLPPLHMACYLGIVPWAQRILDKKRWTPRFSRLVDKRDSQGQRPLGYAASQGHEELVRLLLAHKADINAKSEDGWTALHEAALRGHEAVVRLLLAHKADVNAKAKHGGTALHGAALGGHEAVVRLLLAHKAGVNAKAKHGGTALHGAAGGGHEAVVRLLLAHKAGVNAKAKHGGTALHGAALGGHEAVVRLLLAHKADVNAKAEDGWTALHGAALGGHEAVVQLLLAHKADINAKGEDGWTALHEAALRGHEAVVRLLLAHKADVNAKAEDGRTALHEAAGGGQEAMVRLLLAHKADVNAKAKHGGTALHGAASRGHEAVVMLLLEKGAELESKDIHGQTPCHGLQERGTRRW</sequence>
<evidence type="ECO:0000313" key="1">
    <source>
        <dbReference type="EMBL" id="KAJ9658996.1"/>
    </source>
</evidence>
<dbReference type="Proteomes" id="UP001172386">
    <property type="component" value="Unassembled WGS sequence"/>
</dbReference>
<organism evidence="1 2">
    <name type="scientific">Neophaeococcomyces mojaviensis</name>
    <dbReference type="NCBI Taxonomy" id="3383035"/>
    <lineage>
        <taxon>Eukaryota</taxon>
        <taxon>Fungi</taxon>
        <taxon>Dikarya</taxon>
        <taxon>Ascomycota</taxon>
        <taxon>Pezizomycotina</taxon>
        <taxon>Eurotiomycetes</taxon>
        <taxon>Chaetothyriomycetidae</taxon>
        <taxon>Chaetothyriales</taxon>
        <taxon>Chaetothyriales incertae sedis</taxon>
        <taxon>Neophaeococcomyces</taxon>
    </lineage>
</organism>
<name>A0ACC3ABJ3_9EURO</name>
<proteinExistence type="predicted"/>
<keyword evidence="2" id="KW-1185">Reference proteome</keyword>
<evidence type="ECO:0000313" key="2">
    <source>
        <dbReference type="Proteomes" id="UP001172386"/>
    </source>
</evidence>
<gene>
    <name evidence="1" type="ORF">H2198_003425</name>
</gene>